<evidence type="ECO:0000256" key="8">
    <source>
        <dbReference type="ARBA" id="ARBA00022840"/>
    </source>
</evidence>
<evidence type="ECO:0000313" key="14">
    <source>
        <dbReference type="EMBL" id="KJH72445.1"/>
    </source>
</evidence>
<keyword evidence="12" id="KW-0963">Cytoplasm</keyword>
<evidence type="ECO:0000256" key="1">
    <source>
        <dbReference type="ARBA" id="ARBA00005380"/>
    </source>
</evidence>
<dbReference type="PANTHER" id="PTHR10584">
    <property type="entry name" value="SUGAR KINASE"/>
    <property type="match status" value="1"/>
</dbReference>
<evidence type="ECO:0000313" key="15">
    <source>
        <dbReference type="Proteomes" id="UP000032452"/>
    </source>
</evidence>
<proteinExistence type="inferred from homology"/>
<dbReference type="OrthoDB" id="9775849at2"/>
<comment type="subcellular location">
    <subcellularLocation>
        <location evidence="12">Cytoplasm</location>
    </subcellularLocation>
</comment>
<feature type="binding site" evidence="12">
    <location>
        <begin position="46"/>
        <end position="50"/>
    </location>
    <ligand>
        <name>substrate</name>
    </ligand>
</feature>
<dbReference type="InterPro" id="IPR029056">
    <property type="entry name" value="Ribokinase-like"/>
</dbReference>
<keyword evidence="7 12" id="KW-0418">Kinase</keyword>
<comment type="activity regulation">
    <text evidence="12">Activated by a monovalent cation that binds near, but not in, the active site. The most likely occupant of the site in vivo is potassium. Ion binding induces a conformational change that may alter substrate affinity.</text>
</comment>
<dbReference type="NCBIfam" id="TIGR02152">
    <property type="entry name" value="D_ribokin_bact"/>
    <property type="match status" value="1"/>
</dbReference>
<dbReference type="PATRIC" id="fig|1618023.3.peg.2813"/>
<dbReference type="InterPro" id="IPR002139">
    <property type="entry name" value="Ribo/fructo_kinase"/>
</dbReference>
<evidence type="ECO:0000256" key="11">
    <source>
        <dbReference type="ARBA" id="ARBA00023277"/>
    </source>
</evidence>
<evidence type="ECO:0000256" key="7">
    <source>
        <dbReference type="ARBA" id="ARBA00022777"/>
    </source>
</evidence>
<keyword evidence="10 12" id="KW-0630">Potassium</keyword>
<keyword evidence="6 12" id="KW-0547">Nucleotide-binding</keyword>
<feature type="binding site" evidence="12">
    <location>
        <position position="292"/>
    </location>
    <ligand>
        <name>K(+)</name>
        <dbReference type="ChEBI" id="CHEBI:29103"/>
    </ligand>
</feature>
<comment type="catalytic activity">
    <reaction evidence="12">
        <text>D-ribose + ATP = D-ribose 5-phosphate + ADP + H(+)</text>
        <dbReference type="Rhea" id="RHEA:13697"/>
        <dbReference type="ChEBI" id="CHEBI:15378"/>
        <dbReference type="ChEBI" id="CHEBI:30616"/>
        <dbReference type="ChEBI" id="CHEBI:47013"/>
        <dbReference type="ChEBI" id="CHEBI:78346"/>
        <dbReference type="ChEBI" id="CHEBI:456216"/>
        <dbReference type="EC" id="2.7.1.15"/>
    </reaction>
</comment>
<dbReference type="Proteomes" id="UP000032452">
    <property type="component" value="Unassembled WGS sequence"/>
</dbReference>
<name>A0A0D8ZUP2_9CYAN</name>
<feature type="binding site" evidence="12">
    <location>
        <position position="191"/>
    </location>
    <ligand>
        <name>ATP</name>
        <dbReference type="ChEBI" id="CHEBI:30616"/>
    </ligand>
</feature>
<feature type="active site" description="Proton acceptor" evidence="12">
    <location>
        <position position="259"/>
    </location>
</feature>
<feature type="binding site" evidence="12">
    <location>
        <position position="259"/>
    </location>
    <ligand>
        <name>substrate</name>
    </ligand>
</feature>
<evidence type="ECO:0000256" key="3">
    <source>
        <dbReference type="ARBA" id="ARBA00016943"/>
    </source>
</evidence>
<dbReference type="AlphaFoldDB" id="A0A0D8ZUP2"/>
<dbReference type="PIRSF" id="PIRSF000535">
    <property type="entry name" value="1PFK/6PFK/LacC"/>
    <property type="match status" value="1"/>
</dbReference>
<keyword evidence="11 12" id="KW-0119">Carbohydrate metabolism</keyword>
<comment type="cofactor">
    <cofactor evidence="12">
        <name>Mg(2+)</name>
        <dbReference type="ChEBI" id="CHEBI:18420"/>
    </cofactor>
    <text evidence="12">Requires a divalent cation, most likely magnesium in vivo, as an electrophilic catalyst to aid phosphoryl group transfer. It is the chelate of the metal and the nucleotide that is the actual substrate.</text>
</comment>
<accession>A0A0D8ZUP2</accession>
<dbReference type="STRING" id="1618023.UH38_06645"/>
<dbReference type="InterPro" id="IPR017583">
    <property type="entry name" value="Tagatose/fructose_Pkinase"/>
</dbReference>
<dbReference type="GO" id="GO:0046872">
    <property type="term" value="F:metal ion binding"/>
    <property type="evidence" value="ECO:0007669"/>
    <property type="project" value="UniProtKB-KW"/>
</dbReference>
<evidence type="ECO:0000259" key="13">
    <source>
        <dbReference type="Pfam" id="PF00294"/>
    </source>
</evidence>
<evidence type="ECO:0000256" key="9">
    <source>
        <dbReference type="ARBA" id="ARBA00022842"/>
    </source>
</evidence>
<dbReference type="HAMAP" id="MF_01987">
    <property type="entry name" value="Ribokinase"/>
    <property type="match status" value="1"/>
</dbReference>
<feature type="binding site" evidence="12">
    <location>
        <position position="147"/>
    </location>
    <ligand>
        <name>substrate</name>
    </ligand>
</feature>
<sequence length="315" mass="32287">MLDPANIKQSAIVFGSINLDLVARTPELPTPGKTLQGHEFFTAPGGKGANQAVALARLAVPTKIVGRVGDDNFGSELLNSLNTAGVNIECVLVDETVSSGVALINVDDTGENQITVISGANGCIDDIDLDCLKSLLPNAAVLLMQFEIPMPSIILAAQAAKQAGTKVILDPAPAATIPAELYPLVDIITPNQTEIEQLVEFPVSDIESATAGARILLQRGVGCAIVKLGAQGAVCVTLEESFFVPAFTVTTVDTVAAGDAFNGGLAAALCEGLALRQAVVWGAATGALAATKSGAQSSMPTRNTLIAFLEARGAI</sequence>
<evidence type="ECO:0000256" key="12">
    <source>
        <dbReference type="HAMAP-Rule" id="MF_01987"/>
    </source>
</evidence>
<dbReference type="GO" id="GO:0004747">
    <property type="term" value="F:ribokinase activity"/>
    <property type="evidence" value="ECO:0007669"/>
    <property type="project" value="UniProtKB-UniRule"/>
</dbReference>
<comment type="caution">
    <text evidence="14">The sequence shown here is derived from an EMBL/GenBank/DDBJ whole genome shotgun (WGS) entry which is preliminary data.</text>
</comment>
<keyword evidence="5 12" id="KW-0479">Metal-binding</keyword>
<evidence type="ECO:0000256" key="5">
    <source>
        <dbReference type="ARBA" id="ARBA00022723"/>
    </source>
</evidence>
<dbReference type="GO" id="GO:0019303">
    <property type="term" value="P:D-ribose catabolic process"/>
    <property type="evidence" value="ECO:0007669"/>
    <property type="project" value="UniProtKB-UniRule"/>
</dbReference>
<feature type="binding site" evidence="12">
    <location>
        <position position="294"/>
    </location>
    <ligand>
        <name>K(+)</name>
        <dbReference type="ChEBI" id="CHEBI:29103"/>
    </ligand>
</feature>
<dbReference type="InterPro" id="IPR002173">
    <property type="entry name" value="Carboh/pur_kinase_PfkB_CS"/>
</dbReference>
<dbReference type="GO" id="GO:0005829">
    <property type="term" value="C:cytosol"/>
    <property type="evidence" value="ECO:0007669"/>
    <property type="project" value="TreeGrafter"/>
</dbReference>
<feature type="binding site" evidence="12">
    <location>
        <begin position="227"/>
        <end position="232"/>
    </location>
    <ligand>
        <name>ATP</name>
        <dbReference type="ChEBI" id="CHEBI:30616"/>
    </ligand>
</feature>
<feature type="binding site" evidence="12">
    <location>
        <position position="253"/>
    </location>
    <ligand>
        <name>K(+)</name>
        <dbReference type="ChEBI" id="CHEBI:29103"/>
    </ligand>
</feature>
<dbReference type="SUPFAM" id="SSF53613">
    <property type="entry name" value="Ribokinase-like"/>
    <property type="match status" value="1"/>
</dbReference>
<feature type="binding site" evidence="12">
    <location>
        <position position="298"/>
    </location>
    <ligand>
        <name>K(+)</name>
        <dbReference type="ChEBI" id="CHEBI:29103"/>
    </ligand>
</feature>
<comment type="subunit">
    <text evidence="12">Homodimer.</text>
</comment>
<dbReference type="PRINTS" id="PR00990">
    <property type="entry name" value="RIBOKINASE"/>
</dbReference>
<feature type="domain" description="Carbohydrate kinase PfkB" evidence="13">
    <location>
        <begin position="9"/>
        <end position="302"/>
    </location>
</feature>
<evidence type="ECO:0000256" key="10">
    <source>
        <dbReference type="ARBA" id="ARBA00022958"/>
    </source>
</evidence>
<keyword evidence="4 12" id="KW-0808">Transferase</keyword>
<keyword evidence="8 12" id="KW-0067">ATP-binding</keyword>
<dbReference type="Pfam" id="PF00294">
    <property type="entry name" value="PfkB"/>
    <property type="match status" value="1"/>
</dbReference>
<gene>
    <name evidence="12" type="primary">rbsK</name>
    <name evidence="14" type="ORF">UH38_06645</name>
</gene>
<reference evidence="14 15" key="1">
    <citation type="submission" date="2015-02" db="EMBL/GenBank/DDBJ databases">
        <title>Draft genome of a novel marine cyanobacterium (Chroococcales) isolated from South Atlantic Ocean.</title>
        <authorList>
            <person name="Rigonato J."/>
            <person name="Alvarenga D.O."/>
            <person name="Branco L.H."/>
            <person name="Varani A.M."/>
            <person name="Brandini F.P."/>
            <person name="Fiore M.F."/>
        </authorList>
    </citation>
    <scope>NUCLEOTIDE SEQUENCE [LARGE SCALE GENOMIC DNA]</scope>
    <source>
        <strain evidence="14 15">CENA595</strain>
    </source>
</reference>
<dbReference type="GO" id="GO:0005524">
    <property type="term" value="F:ATP binding"/>
    <property type="evidence" value="ECO:0007669"/>
    <property type="project" value="UniProtKB-UniRule"/>
</dbReference>
<feature type="binding site" evidence="12">
    <location>
        <position position="255"/>
    </location>
    <ligand>
        <name>K(+)</name>
        <dbReference type="ChEBI" id="CHEBI:29103"/>
    </ligand>
</feature>
<evidence type="ECO:0000256" key="4">
    <source>
        <dbReference type="ARBA" id="ARBA00022679"/>
    </source>
</evidence>
<comment type="similarity">
    <text evidence="12">Belongs to the carbohydrate kinase PfkB family. Ribokinase subfamily.</text>
</comment>
<comment type="similarity">
    <text evidence="1">Belongs to the carbohydrate kinase pfkB family.</text>
</comment>
<dbReference type="EC" id="2.7.1.15" evidence="2 12"/>
<protein>
    <recommendedName>
        <fullName evidence="3 12">Ribokinase</fullName>
        <shortName evidence="12">RK</shortName>
        <ecNumber evidence="2 12">2.7.1.15</ecNumber>
    </recommendedName>
</protein>
<dbReference type="RefSeq" id="WP_045053865.1">
    <property type="nucleotide sequence ID" value="NZ_CAWMDP010000032.1"/>
</dbReference>
<evidence type="ECO:0000256" key="2">
    <source>
        <dbReference type="ARBA" id="ARBA00012035"/>
    </source>
</evidence>
<dbReference type="PROSITE" id="PS00584">
    <property type="entry name" value="PFKB_KINASES_2"/>
    <property type="match status" value="1"/>
</dbReference>
<dbReference type="EMBL" id="JYON01000005">
    <property type="protein sequence ID" value="KJH72445.1"/>
    <property type="molecule type" value="Genomic_DNA"/>
</dbReference>
<dbReference type="PANTHER" id="PTHR10584:SF166">
    <property type="entry name" value="RIBOKINASE"/>
    <property type="match status" value="1"/>
</dbReference>
<comment type="caution">
    <text evidence="12">Lacks conserved residue(s) required for the propagation of feature annotation.</text>
</comment>
<dbReference type="Gene3D" id="3.40.1190.20">
    <property type="match status" value="1"/>
</dbReference>
<organism evidence="14 15">
    <name type="scientific">Aliterella atlantica CENA595</name>
    <dbReference type="NCBI Taxonomy" id="1618023"/>
    <lineage>
        <taxon>Bacteria</taxon>
        <taxon>Bacillati</taxon>
        <taxon>Cyanobacteriota</taxon>
        <taxon>Cyanophyceae</taxon>
        <taxon>Chroococcidiopsidales</taxon>
        <taxon>Aliterellaceae</taxon>
        <taxon>Aliterella</taxon>
    </lineage>
</organism>
<dbReference type="InterPro" id="IPR011877">
    <property type="entry name" value="Ribokinase"/>
</dbReference>
<feature type="binding site" evidence="12">
    <location>
        <begin position="258"/>
        <end position="259"/>
    </location>
    <ligand>
        <name>ATP</name>
        <dbReference type="ChEBI" id="CHEBI:30616"/>
    </ligand>
</feature>
<dbReference type="InterPro" id="IPR011611">
    <property type="entry name" value="PfkB_dom"/>
</dbReference>
<keyword evidence="15" id="KW-1185">Reference proteome</keyword>
<comment type="pathway">
    <text evidence="12">Carbohydrate metabolism; D-ribose degradation; D-ribose 5-phosphate from beta-D-ribopyranose: step 2/2.</text>
</comment>
<evidence type="ECO:0000256" key="6">
    <source>
        <dbReference type="ARBA" id="ARBA00022741"/>
    </source>
</evidence>
<comment type="function">
    <text evidence="12">Catalyzes the phosphorylation of ribose at O-5 in a reaction requiring ATP and magnesium. The resulting D-ribose-5-phosphate can then be used either for sythesis of nucleotides, histidine, and tryptophan, or as a component of the pentose phosphate pathway.</text>
</comment>
<feature type="binding site" evidence="12">
    <location>
        <position position="289"/>
    </location>
    <ligand>
        <name>K(+)</name>
        <dbReference type="ChEBI" id="CHEBI:29103"/>
    </ligand>
</feature>
<dbReference type="UniPathway" id="UPA00916">
    <property type="reaction ID" value="UER00889"/>
</dbReference>
<dbReference type="CDD" id="cd01174">
    <property type="entry name" value="ribokinase"/>
    <property type="match status" value="1"/>
</dbReference>
<keyword evidence="9 12" id="KW-0460">Magnesium</keyword>
<feature type="binding site" evidence="12">
    <location>
        <begin position="18"/>
        <end position="20"/>
    </location>
    <ligand>
        <name>substrate</name>
    </ligand>
</feature>